<dbReference type="PANTHER" id="PTHR46558:SF11">
    <property type="entry name" value="HTH-TYPE TRANSCRIPTIONAL REGULATOR XRE"/>
    <property type="match status" value="1"/>
</dbReference>
<dbReference type="PANTHER" id="PTHR46558">
    <property type="entry name" value="TRACRIPTIONAL REGULATORY PROTEIN-RELATED-RELATED"/>
    <property type="match status" value="1"/>
</dbReference>
<dbReference type="SMART" id="SM00530">
    <property type="entry name" value="HTH_XRE"/>
    <property type="match status" value="1"/>
</dbReference>
<gene>
    <name evidence="4" type="ORF">CRD36_06720</name>
    <name evidence="3" type="ORF">CRD36_14065</name>
</gene>
<dbReference type="Proteomes" id="UP000229730">
    <property type="component" value="Unassembled WGS sequence"/>
</dbReference>
<dbReference type="Gene3D" id="1.10.260.40">
    <property type="entry name" value="lambda repressor-like DNA-binding domains"/>
    <property type="match status" value="1"/>
</dbReference>
<dbReference type="OrthoDB" id="436461at2"/>
<name>A0A2G4YNY8_9PROT</name>
<dbReference type="CDD" id="cd00093">
    <property type="entry name" value="HTH_XRE"/>
    <property type="match status" value="1"/>
</dbReference>
<dbReference type="AlphaFoldDB" id="A0A2G4YNY8"/>
<dbReference type="EMBL" id="PDEM01000014">
    <property type="protein sequence ID" value="PHZ85462.1"/>
    <property type="molecule type" value="Genomic_DNA"/>
</dbReference>
<keyword evidence="1" id="KW-0238">DNA-binding</keyword>
<organism evidence="3 5">
    <name type="scientific">Paremcibacter congregatus</name>
    <dbReference type="NCBI Taxonomy" id="2043170"/>
    <lineage>
        <taxon>Bacteria</taxon>
        <taxon>Pseudomonadati</taxon>
        <taxon>Pseudomonadota</taxon>
        <taxon>Alphaproteobacteria</taxon>
        <taxon>Emcibacterales</taxon>
        <taxon>Emcibacteraceae</taxon>
        <taxon>Paremcibacter</taxon>
    </lineage>
</organism>
<keyword evidence="5" id="KW-1185">Reference proteome</keyword>
<dbReference type="InterPro" id="IPR010982">
    <property type="entry name" value="Lambda_DNA-bd_dom_sf"/>
</dbReference>
<evidence type="ECO:0000256" key="1">
    <source>
        <dbReference type="ARBA" id="ARBA00023125"/>
    </source>
</evidence>
<dbReference type="EMBL" id="PDEM01000028">
    <property type="protein sequence ID" value="PHZ84020.1"/>
    <property type="molecule type" value="Genomic_DNA"/>
</dbReference>
<dbReference type="InParanoid" id="A0A2G4YNY8"/>
<evidence type="ECO:0000313" key="3">
    <source>
        <dbReference type="EMBL" id="PHZ84020.1"/>
    </source>
</evidence>
<dbReference type="RefSeq" id="WP_099471993.1">
    <property type="nucleotide sequence ID" value="NZ_CP041025.1"/>
</dbReference>
<comment type="caution">
    <text evidence="3">The sequence shown here is derived from an EMBL/GenBank/DDBJ whole genome shotgun (WGS) entry which is preliminary data.</text>
</comment>
<reference evidence="3 5" key="1">
    <citation type="submission" date="2017-10" db="EMBL/GenBank/DDBJ databases">
        <title>Frigbacter circumglobatus gen. nov. sp. nov., isolated from sediment cultured in situ.</title>
        <authorList>
            <person name="Zhao Z."/>
        </authorList>
    </citation>
    <scope>NUCLEOTIDE SEQUENCE [LARGE SCALE GENOMIC DNA]</scope>
    <source>
        <strain evidence="3 5">ZYL</strain>
    </source>
</reference>
<dbReference type="InterPro" id="IPR001387">
    <property type="entry name" value="Cro/C1-type_HTH"/>
</dbReference>
<protein>
    <submittedName>
        <fullName evidence="3">Transcriptional regulator</fullName>
    </submittedName>
</protein>
<evidence type="ECO:0000313" key="5">
    <source>
        <dbReference type="Proteomes" id="UP000229730"/>
    </source>
</evidence>
<feature type="domain" description="HTH cro/C1-type" evidence="2">
    <location>
        <begin position="7"/>
        <end position="62"/>
    </location>
</feature>
<dbReference type="GO" id="GO:0003677">
    <property type="term" value="F:DNA binding"/>
    <property type="evidence" value="ECO:0007669"/>
    <property type="project" value="UniProtKB-KW"/>
</dbReference>
<accession>A0A2G4YNY8</accession>
<proteinExistence type="predicted"/>
<evidence type="ECO:0000313" key="4">
    <source>
        <dbReference type="EMBL" id="PHZ85462.1"/>
    </source>
</evidence>
<dbReference type="SUPFAM" id="SSF47413">
    <property type="entry name" value="lambda repressor-like DNA-binding domains"/>
    <property type="match status" value="1"/>
</dbReference>
<sequence>MSLAVKLKELRLRKKQSLQQVADAIGISKTHVYDLEKGNSKNPSVDLLKQYSNHFGVPVNTLIGEDLADNNADPELVRMFRQVGELGPEDKQLLDSMIKTMLDRQKAKE</sequence>
<evidence type="ECO:0000259" key="2">
    <source>
        <dbReference type="PROSITE" id="PS50943"/>
    </source>
</evidence>
<dbReference type="Pfam" id="PF01381">
    <property type="entry name" value="HTH_3"/>
    <property type="match status" value="1"/>
</dbReference>
<dbReference type="PROSITE" id="PS50943">
    <property type="entry name" value="HTH_CROC1"/>
    <property type="match status" value="1"/>
</dbReference>